<dbReference type="PANTHER" id="PTHR43358:SF4">
    <property type="entry name" value="ALPHA_BETA HYDROLASE FOLD-1 DOMAIN-CONTAINING PROTEIN"/>
    <property type="match status" value="1"/>
</dbReference>
<keyword evidence="1" id="KW-1133">Transmembrane helix</keyword>
<evidence type="ECO:0000313" key="3">
    <source>
        <dbReference type="EMBL" id="CCB68685.1"/>
    </source>
</evidence>
<dbReference type="InterPro" id="IPR052920">
    <property type="entry name" value="DNA-binding_regulatory"/>
</dbReference>
<gene>
    <name evidence="3" type="ordered locus">FBFL15_0572</name>
</gene>
<dbReference type="STRING" id="1034807.FBFL15_0572"/>
<dbReference type="InterPro" id="IPR029058">
    <property type="entry name" value="AB_hydrolase_fold"/>
</dbReference>
<evidence type="ECO:0000313" key="4">
    <source>
        <dbReference type="Proteomes" id="UP000009186"/>
    </source>
</evidence>
<dbReference type="PANTHER" id="PTHR43358">
    <property type="entry name" value="ALPHA/BETA-HYDROLASE"/>
    <property type="match status" value="1"/>
</dbReference>
<evidence type="ECO:0000259" key="2">
    <source>
        <dbReference type="Pfam" id="PF12146"/>
    </source>
</evidence>
<keyword evidence="4" id="KW-1185">Reference proteome</keyword>
<keyword evidence="1" id="KW-0472">Membrane</keyword>
<dbReference type="Proteomes" id="UP000009186">
    <property type="component" value="Chromosome"/>
</dbReference>
<reference evidence="3 4" key="1">
    <citation type="journal article" date="2011" name="Appl. Environ. Microbiol.">
        <title>Complete genome sequence of the fish pathogen Flavobacterium branchiophilum.</title>
        <authorList>
            <consortium name="1:IP"/>
            <consortium name="Microbial Evolutionary Genomics,F-75015 Paris"/>
            <consortium name="France 2:CNRS"/>
            <consortium name="URA2171"/>
            <consortium name="F-75015 Paris,France 3:Unite de Virologie et Immunologie Mol."/>
            <consortium name="INRA,78352 Jouy en Josas Cedex"/>
            <consortium name="France. 4:Unite de Mathemathique"/>
            <consortium name="Informatique et Genome,INRA"/>
            <consortium name="78352 Jouy en Josas Cedex"/>
            <consortium name="France. 5:CEA/Genoscope"/>
            <consortium name="Evry"/>
            <consortium name="France"/>
            <person name="Touchon M."/>
            <person name="Barbier P."/>
            <person name="Bernardet J.F."/>
            <person name="Loux V."/>
            <person name="Vacherie B."/>
            <person name="Barbe V."/>
            <person name="Rocha E.P."/>
            <person name="Duchaud E."/>
        </authorList>
    </citation>
    <scope>NUCLEOTIDE SEQUENCE [LARGE SCALE GENOMIC DNA]</scope>
    <source>
        <strain evidence="3 4">FL-15</strain>
    </source>
</reference>
<proteinExistence type="predicted"/>
<dbReference type="Pfam" id="PF12146">
    <property type="entry name" value="Hydrolase_4"/>
    <property type="match status" value="1"/>
</dbReference>
<protein>
    <submittedName>
        <fullName evidence="3">Hypothetical transmembrane protein</fullName>
    </submittedName>
</protein>
<dbReference type="eggNOG" id="COG1073">
    <property type="taxonomic scope" value="Bacteria"/>
</dbReference>
<feature type="transmembrane region" description="Helical" evidence="1">
    <location>
        <begin position="48"/>
        <end position="68"/>
    </location>
</feature>
<organism evidence="3 4">
    <name type="scientific">Flavobacterium branchiophilum (strain FL-15)</name>
    <dbReference type="NCBI Taxonomy" id="1034807"/>
    <lineage>
        <taxon>Bacteria</taxon>
        <taxon>Pseudomonadati</taxon>
        <taxon>Bacteroidota</taxon>
        <taxon>Flavobacteriia</taxon>
        <taxon>Flavobacteriales</taxon>
        <taxon>Flavobacteriaceae</taxon>
        <taxon>Flavobacterium</taxon>
    </lineage>
</organism>
<sequence length="354" mass="40394">MVLPKAGLRCFFRNICAKTPAFGNTRPLGDILTEKMKKMKIFNNRKKLLRVLFIIFLMMNIVAFFHAYKFTHFTEDNSAKTKSPEKLTSIEKIKTLFLGINNPKLKNSKFPTQKYKVVKLKSNKQIECWLVKNEKPKGTIILFHGYGGEKSSMIDKSDEFIKLGFNTLLVDFMGSGNSEGNQTTIGFKEAGEVKTTFDYLVKTGEKNIYLFGTSMGSAAIMKCINDNKINPKAIIIECPFGSMYETVCARFDKMKAPTFPMAGILLFWGGIQNGFWGFSHNPSEYARNIKCPTLLLYGEKDKSVSRKEIDEIYANLKGVKKLNIYKNTGHENYLIKNKIEWTKNITDFIKTTEK</sequence>
<dbReference type="Gene3D" id="3.40.50.1820">
    <property type="entry name" value="alpha/beta hydrolase"/>
    <property type="match status" value="1"/>
</dbReference>
<dbReference type="SUPFAM" id="SSF53474">
    <property type="entry name" value="alpha/beta-Hydrolases"/>
    <property type="match status" value="1"/>
</dbReference>
<evidence type="ECO:0000256" key="1">
    <source>
        <dbReference type="SAM" id="Phobius"/>
    </source>
</evidence>
<feature type="domain" description="Serine aminopeptidase S33" evidence="2">
    <location>
        <begin position="135"/>
        <end position="247"/>
    </location>
</feature>
<keyword evidence="1 3" id="KW-0812">Transmembrane</keyword>
<dbReference type="EMBL" id="FQ859183">
    <property type="protein sequence ID" value="CCB68685.1"/>
    <property type="molecule type" value="Genomic_DNA"/>
</dbReference>
<dbReference type="InterPro" id="IPR022742">
    <property type="entry name" value="Hydrolase_4"/>
</dbReference>
<dbReference type="AlphaFoldDB" id="G2Z5G7"/>
<name>G2Z5G7_FLABF</name>
<dbReference type="HOGENOM" id="CLU_029375_6_1_10"/>
<accession>G2Z5G7</accession>
<dbReference type="KEGG" id="fbr:FBFL15_0572"/>